<proteinExistence type="inferred from homology"/>
<dbReference type="InterPro" id="IPR003488">
    <property type="entry name" value="DprA"/>
</dbReference>
<dbReference type="SUPFAM" id="SSF47781">
    <property type="entry name" value="RuvA domain 2-like"/>
    <property type="match status" value="1"/>
</dbReference>
<evidence type="ECO:0000313" key="4">
    <source>
        <dbReference type="EMBL" id="QQG44974.1"/>
    </source>
</evidence>
<gene>
    <name evidence="4" type="primary">dprA</name>
    <name evidence="4" type="ORF">HYW89_03140</name>
</gene>
<reference evidence="4 5" key="1">
    <citation type="submission" date="2020-07" db="EMBL/GenBank/DDBJ databases">
        <title>Huge and variable diversity of episymbiotic CPR bacteria and DPANN archaea in groundwater ecosystems.</title>
        <authorList>
            <person name="He C.Y."/>
            <person name="Keren R."/>
            <person name="Whittaker M."/>
            <person name="Farag I.F."/>
            <person name="Doudna J."/>
            <person name="Cate J.H.D."/>
            <person name="Banfield J.F."/>
        </authorList>
    </citation>
    <scope>NUCLEOTIDE SEQUENCE [LARGE SCALE GENOMIC DNA]</scope>
    <source>
        <strain evidence="4">NC_groundwater_541_Ag_S-0.1um_46_50</strain>
    </source>
</reference>
<dbReference type="NCBIfam" id="TIGR00732">
    <property type="entry name" value="dprA"/>
    <property type="match status" value="1"/>
</dbReference>
<evidence type="ECO:0000313" key="5">
    <source>
        <dbReference type="Proteomes" id="UP000595618"/>
    </source>
</evidence>
<evidence type="ECO:0000259" key="2">
    <source>
        <dbReference type="Pfam" id="PF02481"/>
    </source>
</evidence>
<dbReference type="Gene3D" id="1.10.10.10">
    <property type="entry name" value="Winged helix-like DNA-binding domain superfamily/Winged helix DNA-binding domain"/>
    <property type="match status" value="1"/>
</dbReference>
<dbReference type="PANTHER" id="PTHR43022">
    <property type="entry name" value="PROTEIN SMF"/>
    <property type="match status" value="1"/>
</dbReference>
<dbReference type="AlphaFoldDB" id="A0A7T5UPL6"/>
<dbReference type="Proteomes" id="UP000595618">
    <property type="component" value="Chromosome"/>
</dbReference>
<dbReference type="EMBL" id="CP066690">
    <property type="protein sequence ID" value="QQG44974.1"/>
    <property type="molecule type" value="Genomic_DNA"/>
</dbReference>
<comment type="similarity">
    <text evidence="1">Belongs to the DprA/Smf family.</text>
</comment>
<sequence length="366" mass="39678">MPNSRDLKFLNALNSIPNIGAATLRMLKNKFGSYEAAWRAEGKDLESAGLPTLALRSIPWKRPSINPDKEMERLVKEEIWVFTDDQPEYPSILKEIPNPPVMLYGRGVPNILKKESLYLAVVGTRRPTTYGLEATEKIVHELAVSGVVTVSGLATGIDSRAHEATLDARGVTIAVLGSGLDPNSIFPPENIGLARRIAEAGGAVISEYSPGTPAVKEHFPMRNRIISGLSRGVVVVEAREKSGALITARLALEQNRDVFAVPGSVFSLTSAGPHALIKEGAKIVASAQDILEEYGMGYNDNKEGKPRGLLEERESIILELLEEPQSVDFIKEKIGLDTAAIVASLSLLELKGFIKNLGGDTYQKMV</sequence>
<feature type="domain" description="Smf/DprA SLOG" evidence="2">
    <location>
        <begin position="82"/>
        <end position="294"/>
    </location>
</feature>
<dbReference type="SUPFAM" id="SSF102405">
    <property type="entry name" value="MCP/YpsA-like"/>
    <property type="match status" value="1"/>
</dbReference>
<accession>A0A7T5UPL6</accession>
<dbReference type="InterPro" id="IPR010994">
    <property type="entry name" value="RuvA_2-like"/>
</dbReference>
<organism evidence="4 5">
    <name type="scientific">Candidatus Sungiibacteriota bacterium</name>
    <dbReference type="NCBI Taxonomy" id="2750080"/>
    <lineage>
        <taxon>Bacteria</taxon>
        <taxon>Candidatus Sungiibacteriota</taxon>
    </lineage>
</organism>
<dbReference type="Pfam" id="PF02481">
    <property type="entry name" value="DNA_processg_A"/>
    <property type="match status" value="1"/>
</dbReference>
<feature type="domain" description="DprA winged helix" evidence="3">
    <location>
        <begin position="306"/>
        <end position="359"/>
    </location>
</feature>
<dbReference type="Pfam" id="PF17782">
    <property type="entry name" value="WHD_DprA"/>
    <property type="match status" value="1"/>
</dbReference>
<protein>
    <submittedName>
        <fullName evidence="4">DNA-protecting protein DprA</fullName>
    </submittedName>
</protein>
<dbReference type="InterPro" id="IPR041614">
    <property type="entry name" value="DprA_WH"/>
</dbReference>
<evidence type="ECO:0000256" key="1">
    <source>
        <dbReference type="ARBA" id="ARBA00006525"/>
    </source>
</evidence>
<evidence type="ECO:0000259" key="3">
    <source>
        <dbReference type="Pfam" id="PF17782"/>
    </source>
</evidence>
<dbReference type="PANTHER" id="PTHR43022:SF1">
    <property type="entry name" value="PROTEIN SMF"/>
    <property type="match status" value="1"/>
</dbReference>
<name>A0A7T5UPL6_9BACT</name>
<dbReference type="Gene3D" id="3.40.50.450">
    <property type="match status" value="1"/>
</dbReference>
<dbReference type="InterPro" id="IPR057666">
    <property type="entry name" value="DrpA_SLOG"/>
</dbReference>
<dbReference type="GO" id="GO:0009294">
    <property type="term" value="P:DNA-mediated transformation"/>
    <property type="evidence" value="ECO:0007669"/>
    <property type="project" value="InterPro"/>
</dbReference>
<dbReference type="InterPro" id="IPR036388">
    <property type="entry name" value="WH-like_DNA-bd_sf"/>
</dbReference>